<dbReference type="SUPFAM" id="SSF53383">
    <property type="entry name" value="PLP-dependent transferases"/>
    <property type="match status" value="1"/>
</dbReference>
<accession>A0A1Y5E628</accession>
<dbReference type="GO" id="GO:0004838">
    <property type="term" value="F:L-tyrosine-2-oxoglutarate transaminase activity"/>
    <property type="evidence" value="ECO:0007669"/>
    <property type="project" value="TreeGrafter"/>
</dbReference>
<keyword evidence="5" id="KW-0808">Transferase</keyword>
<evidence type="ECO:0000256" key="5">
    <source>
        <dbReference type="ARBA" id="ARBA00022679"/>
    </source>
</evidence>
<dbReference type="InterPro" id="IPR000796">
    <property type="entry name" value="Asp_trans"/>
</dbReference>
<comment type="caution">
    <text evidence="8">The sequence shown here is derived from an EMBL/GenBank/DDBJ whole genome shotgun (WGS) entry which is preliminary data.</text>
</comment>
<dbReference type="GO" id="GO:0030170">
    <property type="term" value="F:pyridoxal phosphate binding"/>
    <property type="evidence" value="ECO:0007669"/>
    <property type="project" value="InterPro"/>
</dbReference>
<evidence type="ECO:0000256" key="2">
    <source>
        <dbReference type="ARBA" id="ARBA00007441"/>
    </source>
</evidence>
<dbReference type="CDD" id="cd00609">
    <property type="entry name" value="AAT_like"/>
    <property type="match status" value="1"/>
</dbReference>
<keyword evidence="4" id="KW-0032">Aminotransferase</keyword>
<dbReference type="GO" id="GO:0033585">
    <property type="term" value="P:L-phenylalanine biosynthetic process from chorismate via phenylpyruvate"/>
    <property type="evidence" value="ECO:0007669"/>
    <property type="project" value="TreeGrafter"/>
</dbReference>
<evidence type="ECO:0000256" key="6">
    <source>
        <dbReference type="ARBA" id="ARBA00022898"/>
    </source>
</evidence>
<dbReference type="InterPro" id="IPR015422">
    <property type="entry name" value="PyrdxlP-dep_Trfase_small"/>
</dbReference>
<sequence length="397" mass="43646">MFANISLPASDEIIDLMARSSNDERPCKVDLTVGVYKDSNDNTLLMKAVKEADQRLANAGRNKSYVGSKGDLEYVQLLQELVFAKQAVNGYVSGIQTAGGSGGLRAILDLIKLANPNAKIWVSDPTYANHIPTIIAAGLAYEEYPFIDHKTMTLDEHGLFNTLEQLGENDVVLLHGSCHNPSGLRLTSQHWQQIAQLSKATNFLPLIDTAYQGFADGLNEDAAGLLTIANTVERLALCVSCSKNFGVYSDRVGAAYILSPTQEEADKAQSQLAIMSKTTYWVPPSNGAEIVKTILKTPELKKMWSDELAQINVKIKGIREKLCAAFRQHSGDNYFDYILSQEGMFAMLPATEEQMEGLRNEYAVYGLDNGRINLASIPEQDIDYLVVSVLAVTRARE</sequence>
<comment type="cofactor">
    <cofactor evidence="1">
        <name>pyridoxal 5'-phosphate</name>
        <dbReference type="ChEBI" id="CHEBI:597326"/>
    </cofactor>
</comment>
<dbReference type="Gene3D" id="3.40.640.10">
    <property type="entry name" value="Type I PLP-dependent aspartate aminotransferase-like (Major domain)"/>
    <property type="match status" value="1"/>
</dbReference>
<evidence type="ECO:0000313" key="9">
    <source>
        <dbReference type="Proteomes" id="UP000243053"/>
    </source>
</evidence>
<keyword evidence="6" id="KW-0663">Pyridoxal phosphate</keyword>
<dbReference type="InterPro" id="IPR015424">
    <property type="entry name" value="PyrdxlP-dep_Trfase"/>
</dbReference>
<feature type="domain" description="Aminotransferase class I/classII large" evidence="7">
    <location>
        <begin position="28"/>
        <end position="387"/>
    </location>
</feature>
<dbReference type="GO" id="GO:0005829">
    <property type="term" value="C:cytosol"/>
    <property type="evidence" value="ECO:0007669"/>
    <property type="project" value="TreeGrafter"/>
</dbReference>
<dbReference type="GO" id="GO:0004069">
    <property type="term" value="F:L-aspartate:2-oxoglutarate aminotransferase activity"/>
    <property type="evidence" value="ECO:0007669"/>
    <property type="project" value="TreeGrafter"/>
</dbReference>
<protein>
    <recommendedName>
        <fullName evidence="7">Aminotransferase class I/classII large domain-containing protein</fullName>
    </recommendedName>
</protein>
<dbReference type="Gene3D" id="3.90.1150.10">
    <property type="entry name" value="Aspartate Aminotransferase, domain 1"/>
    <property type="match status" value="1"/>
</dbReference>
<dbReference type="InterPro" id="IPR015421">
    <property type="entry name" value="PyrdxlP-dep_Trfase_major"/>
</dbReference>
<evidence type="ECO:0000256" key="3">
    <source>
        <dbReference type="ARBA" id="ARBA00011738"/>
    </source>
</evidence>
<dbReference type="InterPro" id="IPR004839">
    <property type="entry name" value="Aminotransferase_I/II_large"/>
</dbReference>
<evidence type="ECO:0000256" key="1">
    <source>
        <dbReference type="ARBA" id="ARBA00001933"/>
    </source>
</evidence>
<evidence type="ECO:0000256" key="4">
    <source>
        <dbReference type="ARBA" id="ARBA00022576"/>
    </source>
</evidence>
<dbReference type="PRINTS" id="PR00799">
    <property type="entry name" value="TRANSAMINASE"/>
</dbReference>
<dbReference type="Proteomes" id="UP000243053">
    <property type="component" value="Unassembled WGS sequence"/>
</dbReference>
<dbReference type="Pfam" id="PF00155">
    <property type="entry name" value="Aminotran_1_2"/>
    <property type="match status" value="1"/>
</dbReference>
<evidence type="ECO:0000313" key="8">
    <source>
        <dbReference type="EMBL" id="OUR78201.1"/>
    </source>
</evidence>
<name>A0A1Y5E628_COLPS</name>
<dbReference type="PANTHER" id="PTHR11879:SF22">
    <property type="entry name" value="ASPARTATE AMINOTRANSFERASE, MITOCHONDRIAL"/>
    <property type="match status" value="1"/>
</dbReference>
<dbReference type="GO" id="GO:0042802">
    <property type="term" value="F:identical protein binding"/>
    <property type="evidence" value="ECO:0007669"/>
    <property type="project" value="TreeGrafter"/>
</dbReference>
<dbReference type="AlphaFoldDB" id="A0A1Y5E628"/>
<dbReference type="NCBIfam" id="NF006719">
    <property type="entry name" value="PRK09257.1"/>
    <property type="match status" value="1"/>
</dbReference>
<evidence type="ECO:0000259" key="7">
    <source>
        <dbReference type="Pfam" id="PF00155"/>
    </source>
</evidence>
<gene>
    <name evidence="8" type="ORF">A9Q75_14165</name>
</gene>
<comment type="similarity">
    <text evidence="2">Belongs to the class-I pyridoxal-phosphate-dependent aminotransferase family.</text>
</comment>
<organism evidence="8 9">
    <name type="scientific">Colwellia psychrerythraea</name>
    <name type="common">Vibrio psychroerythus</name>
    <dbReference type="NCBI Taxonomy" id="28229"/>
    <lineage>
        <taxon>Bacteria</taxon>
        <taxon>Pseudomonadati</taxon>
        <taxon>Pseudomonadota</taxon>
        <taxon>Gammaproteobacteria</taxon>
        <taxon>Alteromonadales</taxon>
        <taxon>Colwelliaceae</taxon>
        <taxon>Colwellia</taxon>
    </lineage>
</organism>
<comment type="subunit">
    <text evidence="3">Homodimer.</text>
</comment>
<dbReference type="EMBL" id="MAAF01000083">
    <property type="protein sequence ID" value="OUR78201.1"/>
    <property type="molecule type" value="Genomic_DNA"/>
</dbReference>
<dbReference type="PANTHER" id="PTHR11879">
    <property type="entry name" value="ASPARTATE AMINOTRANSFERASE"/>
    <property type="match status" value="1"/>
</dbReference>
<reference evidence="9" key="1">
    <citation type="journal article" date="2017" name="Proc. Natl. Acad. Sci. U.S.A.">
        <title>Simulation of Deepwater Horizon oil plume reveals substrate specialization within a complex community of hydrocarbon degraders.</title>
        <authorList>
            <person name="Hu P."/>
            <person name="Dubinsky E.A."/>
            <person name="Probst A.J."/>
            <person name="Wang J."/>
            <person name="Sieber C.M.K."/>
            <person name="Tom L.M."/>
            <person name="Gardinali P."/>
            <person name="Banfield J.F."/>
            <person name="Atlas R.M."/>
            <person name="Andersen G.L."/>
        </authorList>
    </citation>
    <scope>NUCLEOTIDE SEQUENCE [LARGE SCALE GENOMIC DNA]</scope>
</reference>
<proteinExistence type="inferred from homology"/>